<name>W4VQF6_9BACI</name>
<dbReference type="CDD" id="cd03414">
    <property type="entry name" value="CbiX_SirB_C"/>
    <property type="match status" value="1"/>
</dbReference>
<keyword evidence="4" id="KW-1185">Reference proteome</keyword>
<gene>
    <name evidence="3" type="ORF">JCM21714_4318</name>
</gene>
<evidence type="ECO:0000256" key="1">
    <source>
        <dbReference type="ARBA" id="ARBA00022723"/>
    </source>
</evidence>
<evidence type="ECO:0000313" key="4">
    <source>
        <dbReference type="Proteomes" id="UP000019102"/>
    </source>
</evidence>
<dbReference type="CDD" id="cd03416">
    <property type="entry name" value="CbiX_SirB_N"/>
    <property type="match status" value="1"/>
</dbReference>
<dbReference type="RefSeq" id="WP_035725852.1">
    <property type="nucleotide sequence ID" value="NZ_BAVS01000039.1"/>
</dbReference>
<sequence length="255" mass="28715">MEAVIYMCHGSRVPQAKMESFALIDRVKKGVTVPIQETCFLELQDPTLSEVVRKVVDKGVTKIIVMPILLLTAGHAKKDIPEMIGEEKSKYPDVTFIYGRAIEVERKMVDVLVERIKECTATVEHYDILLVGRGSSDMNAIADTEQIVTMLRQHYPANTIEKCFLAASKPKFEEFLTAKIKQKKSVLILPYILFTGLLDVGIKDFINQLRLVDGQEILLADYLGHHRYVSDILIDRVREAKEGAGIHAAMVKRSS</sequence>
<dbReference type="OrthoDB" id="9797895at2"/>
<evidence type="ECO:0000256" key="2">
    <source>
        <dbReference type="ARBA" id="ARBA00023239"/>
    </source>
</evidence>
<dbReference type="Pfam" id="PF01903">
    <property type="entry name" value="CbiX"/>
    <property type="match status" value="2"/>
</dbReference>
<dbReference type="eggNOG" id="COG2138">
    <property type="taxonomic scope" value="Bacteria"/>
</dbReference>
<dbReference type="STRING" id="1298598.JCM21714_4318"/>
<reference evidence="3 4" key="1">
    <citation type="journal article" date="2014" name="Genome Announc.">
        <title>Draft Genome Sequence of the Boron-Tolerant and Moderately Halotolerant Bacterium Gracilibacillus boraciitolerans JCM 21714T.</title>
        <authorList>
            <person name="Ahmed I."/>
            <person name="Oshima K."/>
            <person name="Suda W."/>
            <person name="Kitamura K."/>
            <person name="Iida T."/>
            <person name="Ohmori Y."/>
            <person name="Fujiwara T."/>
            <person name="Hattori M."/>
            <person name="Ohkuma M."/>
        </authorList>
    </citation>
    <scope>NUCLEOTIDE SEQUENCE [LARGE SCALE GENOMIC DNA]</scope>
    <source>
        <strain evidence="3 4">JCM 21714</strain>
    </source>
</reference>
<dbReference type="GO" id="GO:0046872">
    <property type="term" value="F:metal ion binding"/>
    <property type="evidence" value="ECO:0007669"/>
    <property type="project" value="UniProtKB-KW"/>
</dbReference>
<dbReference type="GO" id="GO:0016829">
    <property type="term" value="F:lyase activity"/>
    <property type="evidence" value="ECO:0007669"/>
    <property type="project" value="UniProtKB-KW"/>
</dbReference>
<dbReference type="EMBL" id="BAVS01000039">
    <property type="protein sequence ID" value="GAE95108.1"/>
    <property type="molecule type" value="Genomic_DNA"/>
</dbReference>
<dbReference type="InterPro" id="IPR050963">
    <property type="entry name" value="Sirohydro_Cobaltochel/CbiX"/>
</dbReference>
<dbReference type="AlphaFoldDB" id="W4VQF6"/>
<dbReference type="PANTHER" id="PTHR33542">
    <property type="entry name" value="SIROHYDROCHLORIN FERROCHELATASE, CHLOROPLASTIC"/>
    <property type="match status" value="1"/>
</dbReference>
<dbReference type="SUPFAM" id="SSF53800">
    <property type="entry name" value="Chelatase"/>
    <property type="match status" value="1"/>
</dbReference>
<accession>W4VQF6</accession>
<comment type="caution">
    <text evidence="3">The sequence shown here is derived from an EMBL/GenBank/DDBJ whole genome shotgun (WGS) entry which is preliminary data.</text>
</comment>
<dbReference type="InterPro" id="IPR002762">
    <property type="entry name" value="CbiX-like"/>
</dbReference>
<organism evidence="3 4">
    <name type="scientific">Gracilibacillus boraciitolerans JCM 21714</name>
    <dbReference type="NCBI Taxonomy" id="1298598"/>
    <lineage>
        <taxon>Bacteria</taxon>
        <taxon>Bacillati</taxon>
        <taxon>Bacillota</taxon>
        <taxon>Bacilli</taxon>
        <taxon>Bacillales</taxon>
        <taxon>Bacillaceae</taxon>
        <taxon>Gracilibacillus</taxon>
    </lineage>
</organism>
<dbReference type="Proteomes" id="UP000019102">
    <property type="component" value="Unassembled WGS sequence"/>
</dbReference>
<dbReference type="Gene3D" id="3.40.50.1400">
    <property type="match status" value="2"/>
</dbReference>
<dbReference type="PANTHER" id="PTHR33542:SF3">
    <property type="entry name" value="SIROHYDROCHLORIN FERROCHELATASE, CHLOROPLASTIC"/>
    <property type="match status" value="1"/>
</dbReference>
<evidence type="ECO:0000313" key="3">
    <source>
        <dbReference type="EMBL" id="GAE95108.1"/>
    </source>
</evidence>
<keyword evidence="1" id="KW-0479">Metal-binding</keyword>
<proteinExistence type="predicted"/>
<keyword evidence="2" id="KW-0456">Lyase</keyword>
<protein>
    <submittedName>
        <fullName evidence="3">Sirohydrochlorin ferrochelatase</fullName>
    </submittedName>
</protein>